<dbReference type="EMBL" id="JBHUFA010000004">
    <property type="protein sequence ID" value="MFD1696044.1"/>
    <property type="molecule type" value="Genomic_DNA"/>
</dbReference>
<dbReference type="PANTHER" id="PTHR40252:SF2">
    <property type="entry name" value="BLR0328 PROTEIN"/>
    <property type="match status" value="1"/>
</dbReference>
<keyword evidence="4" id="KW-1185">Reference proteome</keyword>
<dbReference type="Pfam" id="PF08495">
    <property type="entry name" value="FIST"/>
    <property type="match status" value="1"/>
</dbReference>
<evidence type="ECO:0000259" key="2">
    <source>
        <dbReference type="SMART" id="SM01204"/>
    </source>
</evidence>
<gene>
    <name evidence="3" type="ORF">ACFSC7_11005</name>
</gene>
<feature type="domain" description="FIST" evidence="1">
    <location>
        <begin position="37"/>
        <end position="234"/>
    </location>
</feature>
<dbReference type="Pfam" id="PF10442">
    <property type="entry name" value="FIST_C"/>
    <property type="match status" value="1"/>
</dbReference>
<dbReference type="RefSeq" id="WP_149893039.1">
    <property type="nucleotide sequence ID" value="NZ_JBHUFA010000004.1"/>
</dbReference>
<dbReference type="InterPro" id="IPR013702">
    <property type="entry name" value="FIST_domain_N"/>
</dbReference>
<dbReference type="SMART" id="SM00897">
    <property type="entry name" value="FIST"/>
    <property type="match status" value="1"/>
</dbReference>
<dbReference type="InterPro" id="IPR019494">
    <property type="entry name" value="FIST_C"/>
</dbReference>
<protein>
    <submittedName>
        <fullName evidence="3">FIST N-terminal domain-containing protein</fullName>
    </submittedName>
</protein>
<evidence type="ECO:0000313" key="4">
    <source>
        <dbReference type="Proteomes" id="UP001597327"/>
    </source>
</evidence>
<evidence type="ECO:0000259" key="1">
    <source>
        <dbReference type="SMART" id="SM00897"/>
    </source>
</evidence>
<name>A0ABW4JWH8_9HYPH</name>
<comment type="caution">
    <text evidence="3">The sequence shown here is derived from an EMBL/GenBank/DDBJ whole genome shotgun (WGS) entry which is preliminary data.</text>
</comment>
<dbReference type="Proteomes" id="UP001597327">
    <property type="component" value="Unassembled WGS sequence"/>
</dbReference>
<evidence type="ECO:0000313" key="3">
    <source>
        <dbReference type="EMBL" id="MFD1696044.1"/>
    </source>
</evidence>
<reference evidence="4" key="1">
    <citation type="journal article" date="2019" name="Int. J. Syst. Evol. Microbiol.">
        <title>The Global Catalogue of Microorganisms (GCM) 10K type strain sequencing project: providing services to taxonomists for standard genome sequencing and annotation.</title>
        <authorList>
            <consortium name="The Broad Institute Genomics Platform"/>
            <consortium name="The Broad Institute Genome Sequencing Center for Infectious Disease"/>
            <person name="Wu L."/>
            <person name="Ma J."/>
        </authorList>
    </citation>
    <scope>NUCLEOTIDE SEQUENCE [LARGE SCALE GENOMIC DNA]</scope>
    <source>
        <strain evidence="4">JCM 3369</strain>
    </source>
</reference>
<accession>A0ABW4JWH8</accession>
<dbReference type="SMART" id="SM01204">
    <property type="entry name" value="FIST_C"/>
    <property type="match status" value="1"/>
</dbReference>
<feature type="domain" description="FIST C-domain" evidence="2">
    <location>
        <begin position="235"/>
        <end position="365"/>
    </location>
</feature>
<sequence length="387" mass="41965">MTTLEQKPPETIRIAVSRSPDPQAALAEIAAQIADLRTSFLLLLVPAHLDLKLMQEELASGLPGRTVFGCTTAGQITGRGYEAEALVALAFPRTQFRVASHLFHPVAPVSIADVVAQTERVVDRFRPTPGRRRLALVFTDGLSKQEDILVAALEAGLKDIPVFGGSAGDGLTFRQTFVLHDGRFHSNAALLLLLETPLSFRGVGFDHFQPTEKRMVVTKAVPEERLVLEINGAPAAEEYARLAEVPVAELSPIVFAENPVLVRNRNLYHVRAIQQIQGGSGLTFLSAIDDGLLLTLGRGKEIIRTLDSSLDLTGEGGEEPDFILGFDCYLRRLEIEHKGLGAEASDKLRRHRVVGFNTYGEQHLGVHVNQTFVGVAFFPGGAVSGVA</sequence>
<proteinExistence type="predicted"/>
<organism evidence="3 4">
    <name type="scientific">Roseibium aestuarii</name>
    <dbReference type="NCBI Taxonomy" id="2600299"/>
    <lineage>
        <taxon>Bacteria</taxon>
        <taxon>Pseudomonadati</taxon>
        <taxon>Pseudomonadota</taxon>
        <taxon>Alphaproteobacteria</taxon>
        <taxon>Hyphomicrobiales</taxon>
        <taxon>Stappiaceae</taxon>
        <taxon>Roseibium</taxon>
    </lineage>
</organism>
<dbReference type="PANTHER" id="PTHR40252">
    <property type="entry name" value="BLR0328 PROTEIN"/>
    <property type="match status" value="1"/>
</dbReference>